<gene>
    <name evidence="1" type="ORF">BGZ96_003427</name>
</gene>
<dbReference type="Proteomes" id="UP001194696">
    <property type="component" value="Unassembled WGS sequence"/>
</dbReference>
<evidence type="ECO:0000313" key="2">
    <source>
        <dbReference type="Proteomes" id="UP001194696"/>
    </source>
</evidence>
<evidence type="ECO:0000313" key="1">
    <source>
        <dbReference type="EMBL" id="KAG0276203.1"/>
    </source>
</evidence>
<dbReference type="EMBL" id="JAAAIM010001732">
    <property type="protein sequence ID" value="KAG0276203.1"/>
    <property type="molecule type" value="Genomic_DNA"/>
</dbReference>
<protein>
    <submittedName>
        <fullName evidence="1">Uncharacterized protein</fullName>
    </submittedName>
</protein>
<organism evidence="1 2">
    <name type="scientific">Linnemannia gamsii</name>
    <dbReference type="NCBI Taxonomy" id="64522"/>
    <lineage>
        <taxon>Eukaryota</taxon>
        <taxon>Fungi</taxon>
        <taxon>Fungi incertae sedis</taxon>
        <taxon>Mucoromycota</taxon>
        <taxon>Mortierellomycotina</taxon>
        <taxon>Mortierellomycetes</taxon>
        <taxon>Mortierellales</taxon>
        <taxon>Mortierellaceae</taxon>
        <taxon>Linnemannia</taxon>
    </lineage>
</organism>
<name>A0ABQ7JJA9_9FUNG</name>
<accession>A0ABQ7JJA9</accession>
<reference evidence="1 2" key="1">
    <citation type="journal article" date="2020" name="Fungal Divers.">
        <title>Resolving the Mortierellaceae phylogeny through synthesis of multi-gene phylogenetics and phylogenomics.</title>
        <authorList>
            <person name="Vandepol N."/>
            <person name="Liber J."/>
            <person name="Desiro A."/>
            <person name="Na H."/>
            <person name="Kennedy M."/>
            <person name="Barry K."/>
            <person name="Grigoriev I.V."/>
            <person name="Miller A.N."/>
            <person name="O'Donnell K."/>
            <person name="Stajich J.E."/>
            <person name="Bonito G."/>
        </authorList>
    </citation>
    <scope>NUCLEOTIDE SEQUENCE [LARGE SCALE GENOMIC DNA]</scope>
    <source>
        <strain evidence="1 2">AD045</strain>
    </source>
</reference>
<proteinExistence type="predicted"/>
<sequence length="103" mass="11813">MIFADTWPPKQDLPKVDPSIHRFGKNRLCVTRERAYKRSPLEITIGTHGFILVWEKDVVLRYRFKEPSLRVSNGSKEGILKLFNKAVALWGDAAPVKFIKGDC</sequence>
<comment type="caution">
    <text evidence="1">The sequence shown here is derived from an EMBL/GenBank/DDBJ whole genome shotgun (WGS) entry which is preliminary data.</text>
</comment>
<keyword evidence="2" id="KW-1185">Reference proteome</keyword>